<dbReference type="GO" id="GO:0004497">
    <property type="term" value="F:monooxygenase activity"/>
    <property type="evidence" value="ECO:0007669"/>
    <property type="project" value="UniProtKB-KW"/>
</dbReference>
<dbReference type="InterPro" id="IPR017972">
    <property type="entry name" value="Cyt_P450_CS"/>
</dbReference>
<dbReference type="Gene3D" id="1.10.630.10">
    <property type="entry name" value="Cytochrome P450"/>
    <property type="match status" value="1"/>
</dbReference>
<dbReference type="RefSeq" id="XP_056513698.1">
    <property type="nucleotide sequence ID" value="XM_056652631.1"/>
</dbReference>
<evidence type="ECO:0000256" key="3">
    <source>
        <dbReference type="ARBA" id="ARBA00022617"/>
    </source>
</evidence>
<evidence type="ECO:0008006" key="13">
    <source>
        <dbReference type="Google" id="ProtNLM"/>
    </source>
</evidence>
<evidence type="ECO:0000256" key="4">
    <source>
        <dbReference type="ARBA" id="ARBA00022723"/>
    </source>
</evidence>
<dbReference type="Proteomes" id="UP001141434">
    <property type="component" value="Unassembled WGS sequence"/>
</dbReference>
<dbReference type="GO" id="GO:0005506">
    <property type="term" value="F:iron ion binding"/>
    <property type="evidence" value="ECO:0007669"/>
    <property type="project" value="InterPro"/>
</dbReference>
<evidence type="ECO:0000313" key="11">
    <source>
        <dbReference type="EMBL" id="KAJ5104702.1"/>
    </source>
</evidence>
<keyword evidence="6 8" id="KW-0408">Iron</keyword>
<dbReference type="SUPFAM" id="SSF48264">
    <property type="entry name" value="Cytochrome P450"/>
    <property type="match status" value="1"/>
</dbReference>
<keyword evidence="10" id="KW-0472">Membrane</keyword>
<sequence>MLTDYTNMPLWAEFLPLCGILILGPILLLYVLQFKSSSFPLINPKRPFEFNAVRAKKIFLSDGHNLIKSGLSKSSIFRLFGDNGYRTVLSPKYADEIRSHPALSFSNAIRQEFHGNIKGFEPFKQFSVGNEVFQDAVRMKLTQALEWHEFPIKASILKLVAQLSSRVFLGDQICHNLAWLRVTVDYTVHSVRAAEDLRLWPSIMRTLVAPFLTSCRRMKYDFDEARKIIIPILEERRKRQEAALRDGKPPKRNNDAMDWMEEIAKGRPYDPVAIQLTFSVAAIHTTSDMMTQALYDLCGRDELVNALREEIVSVIQAEGWKKTALYKLQLMDSFLKESQRLKPINIVSMRRLASEPIQLSDGNKIPKGTSLMVSGDWMWDPTFYENPDTFDAYRFLKLRQTPGRETSSHLVSPSPEHLGFGLGKHACPGRFFAANEIKIALCHILLKYDLKLPENCVPQHRKYGLALQADPEAKIMVRRRREEINLGNTDL</sequence>
<keyword evidence="3 8" id="KW-0349">Heme</keyword>
<evidence type="ECO:0000256" key="5">
    <source>
        <dbReference type="ARBA" id="ARBA00023002"/>
    </source>
</evidence>
<dbReference type="PRINTS" id="PR00465">
    <property type="entry name" value="EP450IV"/>
</dbReference>
<accession>A0A9W9KGX9</accession>
<dbReference type="AlphaFoldDB" id="A0A9W9KGX9"/>
<dbReference type="EMBL" id="JAPMSZ010000004">
    <property type="protein sequence ID" value="KAJ5104702.1"/>
    <property type="molecule type" value="Genomic_DNA"/>
</dbReference>
<dbReference type="GO" id="GO:0043386">
    <property type="term" value="P:mycotoxin biosynthetic process"/>
    <property type="evidence" value="ECO:0007669"/>
    <property type="project" value="UniProtKB-ARBA"/>
</dbReference>
<keyword evidence="7 9" id="KW-0503">Monooxygenase</keyword>
<comment type="similarity">
    <text evidence="2 9">Belongs to the cytochrome P450 family.</text>
</comment>
<keyword evidence="12" id="KW-1185">Reference proteome</keyword>
<comment type="caution">
    <text evidence="11">The sequence shown here is derived from an EMBL/GenBank/DDBJ whole genome shotgun (WGS) entry which is preliminary data.</text>
</comment>
<feature type="binding site" description="axial binding residue" evidence="8">
    <location>
        <position position="427"/>
    </location>
    <ligand>
        <name>heme</name>
        <dbReference type="ChEBI" id="CHEBI:30413"/>
    </ligand>
    <ligandPart>
        <name>Fe</name>
        <dbReference type="ChEBI" id="CHEBI:18248"/>
    </ligandPart>
</feature>
<keyword evidence="4 8" id="KW-0479">Metal-binding</keyword>
<evidence type="ECO:0000256" key="2">
    <source>
        <dbReference type="ARBA" id="ARBA00010617"/>
    </source>
</evidence>
<dbReference type="InterPro" id="IPR001128">
    <property type="entry name" value="Cyt_P450"/>
</dbReference>
<dbReference type="GO" id="GO:0016705">
    <property type="term" value="F:oxidoreductase activity, acting on paired donors, with incorporation or reduction of molecular oxygen"/>
    <property type="evidence" value="ECO:0007669"/>
    <property type="project" value="InterPro"/>
</dbReference>
<dbReference type="Pfam" id="PF00067">
    <property type="entry name" value="p450"/>
    <property type="match status" value="1"/>
</dbReference>
<organism evidence="11 12">
    <name type="scientific">Penicillium alfredii</name>
    <dbReference type="NCBI Taxonomy" id="1506179"/>
    <lineage>
        <taxon>Eukaryota</taxon>
        <taxon>Fungi</taxon>
        <taxon>Dikarya</taxon>
        <taxon>Ascomycota</taxon>
        <taxon>Pezizomycotina</taxon>
        <taxon>Eurotiomycetes</taxon>
        <taxon>Eurotiomycetidae</taxon>
        <taxon>Eurotiales</taxon>
        <taxon>Aspergillaceae</taxon>
        <taxon>Penicillium</taxon>
    </lineage>
</organism>
<evidence type="ECO:0000256" key="1">
    <source>
        <dbReference type="ARBA" id="ARBA00001971"/>
    </source>
</evidence>
<keyword evidence="10" id="KW-1133">Transmembrane helix</keyword>
<dbReference type="GeneID" id="81391799"/>
<evidence type="ECO:0000256" key="10">
    <source>
        <dbReference type="SAM" id="Phobius"/>
    </source>
</evidence>
<dbReference type="PANTHER" id="PTHR46206:SF2">
    <property type="entry name" value="CYTOCHROME P450 MONOOXYGENASE AUSG-RELATED"/>
    <property type="match status" value="1"/>
</dbReference>
<dbReference type="OrthoDB" id="1844152at2759"/>
<evidence type="ECO:0000256" key="6">
    <source>
        <dbReference type="ARBA" id="ARBA00023004"/>
    </source>
</evidence>
<dbReference type="PANTHER" id="PTHR46206">
    <property type="entry name" value="CYTOCHROME P450"/>
    <property type="match status" value="1"/>
</dbReference>
<dbReference type="InterPro" id="IPR002403">
    <property type="entry name" value="Cyt_P450_E_grp-IV"/>
</dbReference>
<feature type="transmembrane region" description="Helical" evidence="10">
    <location>
        <begin position="14"/>
        <end position="32"/>
    </location>
</feature>
<gene>
    <name evidence="11" type="ORF">NUU61_002049</name>
</gene>
<dbReference type="InterPro" id="IPR036396">
    <property type="entry name" value="Cyt_P450_sf"/>
</dbReference>
<keyword evidence="5 9" id="KW-0560">Oxidoreductase</keyword>
<name>A0A9W9KGX9_9EURO</name>
<evidence type="ECO:0000313" key="12">
    <source>
        <dbReference type="Proteomes" id="UP001141434"/>
    </source>
</evidence>
<evidence type="ECO:0000256" key="8">
    <source>
        <dbReference type="PIRSR" id="PIRSR602403-1"/>
    </source>
</evidence>
<reference evidence="11" key="1">
    <citation type="submission" date="2022-11" db="EMBL/GenBank/DDBJ databases">
        <authorList>
            <person name="Petersen C."/>
        </authorList>
    </citation>
    <scope>NUCLEOTIDE SEQUENCE</scope>
    <source>
        <strain evidence="11">IBT 34128</strain>
    </source>
</reference>
<evidence type="ECO:0000256" key="9">
    <source>
        <dbReference type="RuleBase" id="RU000461"/>
    </source>
</evidence>
<dbReference type="CDD" id="cd11041">
    <property type="entry name" value="CYP503A1-like"/>
    <property type="match status" value="1"/>
</dbReference>
<reference evidence="11" key="2">
    <citation type="journal article" date="2023" name="IMA Fungus">
        <title>Comparative genomic study of the Penicillium genus elucidates a diverse pangenome and 15 lateral gene transfer events.</title>
        <authorList>
            <person name="Petersen C."/>
            <person name="Sorensen T."/>
            <person name="Nielsen M.R."/>
            <person name="Sondergaard T.E."/>
            <person name="Sorensen J.L."/>
            <person name="Fitzpatrick D.A."/>
            <person name="Frisvad J.C."/>
            <person name="Nielsen K.L."/>
        </authorList>
    </citation>
    <scope>NUCLEOTIDE SEQUENCE</scope>
    <source>
        <strain evidence="11">IBT 34128</strain>
    </source>
</reference>
<protein>
    <recommendedName>
        <fullName evidence="13">Cytochrome P450</fullName>
    </recommendedName>
</protein>
<dbReference type="PRINTS" id="PR00385">
    <property type="entry name" value="P450"/>
</dbReference>
<evidence type="ECO:0000256" key="7">
    <source>
        <dbReference type="ARBA" id="ARBA00023033"/>
    </source>
</evidence>
<proteinExistence type="inferred from homology"/>
<dbReference type="PROSITE" id="PS00086">
    <property type="entry name" value="CYTOCHROME_P450"/>
    <property type="match status" value="1"/>
</dbReference>
<dbReference type="GO" id="GO:0020037">
    <property type="term" value="F:heme binding"/>
    <property type="evidence" value="ECO:0007669"/>
    <property type="project" value="InterPro"/>
</dbReference>
<keyword evidence="10" id="KW-0812">Transmembrane</keyword>
<comment type="cofactor">
    <cofactor evidence="1 8">
        <name>heme</name>
        <dbReference type="ChEBI" id="CHEBI:30413"/>
    </cofactor>
</comment>